<dbReference type="Pfam" id="PF07690">
    <property type="entry name" value="MFS_1"/>
    <property type="match status" value="1"/>
</dbReference>
<dbReference type="Proteomes" id="UP000319771">
    <property type="component" value="Unassembled WGS sequence"/>
</dbReference>
<evidence type="ECO:0000259" key="5">
    <source>
        <dbReference type="PROSITE" id="PS50850"/>
    </source>
</evidence>
<accession>A0A538UCU3</accession>
<proteinExistence type="predicted"/>
<evidence type="ECO:0000256" key="1">
    <source>
        <dbReference type="ARBA" id="ARBA00022692"/>
    </source>
</evidence>
<dbReference type="PANTHER" id="PTHR23518:SF2">
    <property type="entry name" value="MAJOR FACILITATOR SUPERFAMILY TRANSPORTER"/>
    <property type="match status" value="1"/>
</dbReference>
<keyword evidence="1 4" id="KW-0812">Transmembrane</keyword>
<feature type="transmembrane region" description="Helical" evidence="4">
    <location>
        <begin position="81"/>
        <end position="101"/>
    </location>
</feature>
<dbReference type="InterPro" id="IPR011701">
    <property type="entry name" value="MFS"/>
</dbReference>
<dbReference type="CDD" id="cd17325">
    <property type="entry name" value="MFS_MdtG_SLC18_like"/>
    <property type="match status" value="1"/>
</dbReference>
<evidence type="ECO:0000256" key="2">
    <source>
        <dbReference type="ARBA" id="ARBA00022989"/>
    </source>
</evidence>
<dbReference type="Gene3D" id="1.20.1250.20">
    <property type="entry name" value="MFS general substrate transporter like domains"/>
    <property type="match status" value="2"/>
</dbReference>
<keyword evidence="3 4" id="KW-0472">Membrane</keyword>
<dbReference type="SUPFAM" id="SSF103473">
    <property type="entry name" value="MFS general substrate transporter"/>
    <property type="match status" value="1"/>
</dbReference>
<gene>
    <name evidence="6" type="ORF">E6K81_03295</name>
</gene>
<evidence type="ECO:0000256" key="4">
    <source>
        <dbReference type="SAM" id="Phobius"/>
    </source>
</evidence>
<sequence length="420" mass="43318">MRRPNRPNPALVALVAEGFFMRLGFGIITFALPLYARHLGLSLAETGALIAVTGVAKVALKPVTGWLADRVGAKRGLVAALGLHSLVSFLLAFAGAPWQLYSIRSIHGLSTSLRDPAVNALIAENGDEKAMGSAFAWYFTAKSLASSLGKAMAGLLLTLTASDFRAVFLITWVISSLTLPAVILFVPGARRGQAARADRTALADGSAPPSPAEGRSVRARVTSVVGLGFLISVTGSLIDRFYPVLATEYAHMTEAQAGAVYLGGALMALLAGPLFGWASDRWGRGPTVVARTTANATSSLIYLLAPNAAGFTAGKLLDEGGRAGFRPAWGAVKADISGLRTSQRAQLMGVMDVGDDAGDVVGPIAGGLLWDAWGIAGLMGARIALACATELYAAAVIPRGREPGRAAADARSAVGGLPDG</sequence>
<keyword evidence="2 4" id="KW-1133">Transmembrane helix</keyword>
<dbReference type="EMBL" id="VBPB01000048">
    <property type="protein sequence ID" value="TMQ73712.1"/>
    <property type="molecule type" value="Genomic_DNA"/>
</dbReference>
<reference evidence="6 7" key="1">
    <citation type="journal article" date="2019" name="Nat. Microbiol.">
        <title>Mediterranean grassland soil C-N compound turnover is dependent on rainfall and depth, and is mediated by genomically divergent microorganisms.</title>
        <authorList>
            <person name="Diamond S."/>
            <person name="Andeer P.F."/>
            <person name="Li Z."/>
            <person name="Crits-Christoph A."/>
            <person name="Burstein D."/>
            <person name="Anantharaman K."/>
            <person name="Lane K.R."/>
            <person name="Thomas B.C."/>
            <person name="Pan C."/>
            <person name="Northen T.R."/>
            <person name="Banfield J.F."/>
        </authorList>
    </citation>
    <scope>NUCLEOTIDE SEQUENCE [LARGE SCALE GENOMIC DNA]</scope>
    <source>
        <strain evidence="6">WS_11</strain>
    </source>
</reference>
<evidence type="ECO:0000313" key="7">
    <source>
        <dbReference type="Proteomes" id="UP000319771"/>
    </source>
</evidence>
<feature type="transmembrane region" description="Helical" evidence="4">
    <location>
        <begin position="12"/>
        <end position="35"/>
    </location>
</feature>
<dbReference type="PROSITE" id="PS50850">
    <property type="entry name" value="MFS"/>
    <property type="match status" value="1"/>
</dbReference>
<comment type="caution">
    <text evidence="6">The sequence shown here is derived from an EMBL/GenBank/DDBJ whole genome shotgun (WGS) entry which is preliminary data.</text>
</comment>
<evidence type="ECO:0000256" key="3">
    <source>
        <dbReference type="ARBA" id="ARBA00023136"/>
    </source>
</evidence>
<organism evidence="6 7">
    <name type="scientific">Eiseniibacteriota bacterium</name>
    <dbReference type="NCBI Taxonomy" id="2212470"/>
    <lineage>
        <taxon>Bacteria</taxon>
        <taxon>Candidatus Eiseniibacteriota</taxon>
    </lineage>
</organism>
<feature type="transmembrane region" description="Helical" evidence="4">
    <location>
        <begin position="258"/>
        <end position="278"/>
    </location>
</feature>
<feature type="transmembrane region" description="Helical" evidence="4">
    <location>
        <begin position="166"/>
        <end position="186"/>
    </location>
</feature>
<feature type="transmembrane region" description="Helical" evidence="4">
    <location>
        <begin position="41"/>
        <end position="60"/>
    </location>
</feature>
<evidence type="ECO:0000313" key="6">
    <source>
        <dbReference type="EMBL" id="TMQ73712.1"/>
    </source>
</evidence>
<dbReference type="PANTHER" id="PTHR23518">
    <property type="entry name" value="C-METHYLTRANSFERASE"/>
    <property type="match status" value="1"/>
</dbReference>
<dbReference type="AlphaFoldDB" id="A0A538UCU3"/>
<feature type="domain" description="Major facilitator superfamily (MFS) profile" evidence="5">
    <location>
        <begin position="10"/>
        <end position="401"/>
    </location>
</feature>
<dbReference type="InterPro" id="IPR036259">
    <property type="entry name" value="MFS_trans_sf"/>
</dbReference>
<dbReference type="InterPro" id="IPR020846">
    <property type="entry name" value="MFS_dom"/>
</dbReference>
<dbReference type="GO" id="GO:0022857">
    <property type="term" value="F:transmembrane transporter activity"/>
    <property type="evidence" value="ECO:0007669"/>
    <property type="project" value="InterPro"/>
</dbReference>
<name>A0A538UCU3_UNCEI</name>
<protein>
    <submittedName>
        <fullName evidence="6">MFS transporter</fullName>
    </submittedName>
</protein>
<feature type="transmembrane region" description="Helical" evidence="4">
    <location>
        <begin position="221"/>
        <end position="238"/>
    </location>
</feature>